<dbReference type="HOGENOM" id="CLU_061241_1_1_1"/>
<reference evidence="9" key="1">
    <citation type="submission" date="2012-12" db="EMBL/GenBank/DDBJ databases">
        <authorList>
            <person name="Hellsten U."/>
            <person name="Grimwood J."/>
            <person name="Chapman J.A."/>
            <person name="Shapiro H."/>
            <person name="Aerts A."/>
            <person name="Otillar R.P."/>
            <person name="Terry A.Y."/>
            <person name="Boore J.L."/>
            <person name="Simakov O."/>
            <person name="Marletaz F."/>
            <person name="Cho S.-J."/>
            <person name="Edsinger-Gonzales E."/>
            <person name="Havlak P."/>
            <person name="Kuo D.-H."/>
            <person name="Larsson T."/>
            <person name="Lv J."/>
            <person name="Arendt D."/>
            <person name="Savage R."/>
            <person name="Osoegawa K."/>
            <person name="de Jong P."/>
            <person name="Lindberg D.R."/>
            <person name="Seaver E.C."/>
            <person name="Weisblat D.A."/>
            <person name="Putnam N.H."/>
            <person name="Grigoriev I.V."/>
            <person name="Rokhsar D.S."/>
        </authorList>
    </citation>
    <scope>NUCLEOTIDE SEQUENCE</scope>
    <source>
        <strain evidence="9">I ESC-2004</strain>
    </source>
</reference>
<dbReference type="OrthoDB" id="4249at2759"/>
<dbReference type="GO" id="GO:0005743">
    <property type="term" value="C:mitochondrial inner membrane"/>
    <property type="evidence" value="ECO:0007669"/>
    <property type="project" value="InterPro"/>
</dbReference>
<reference evidence="8" key="3">
    <citation type="submission" date="2015-06" db="UniProtKB">
        <authorList>
            <consortium name="EnsemblMetazoa"/>
        </authorList>
    </citation>
    <scope>IDENTIFICATION</scope>
</reference>
<dbReference type="OMA" id="YYERHFH"/>
<dbReference type="GO" id="GO:0016829">
    <property type="term" value="F:lyase activity"/>
    <property type="evidence" value="ECO:0007669"/>
    <property type="project" value="UniProtKB-KW"/>
</dbReference>
<keyword evidence="1" id="KW-0831">Ubiquinone biosynthesis</keyword>
<proteinExistence type="inferred from homology"/>
<dbReference type="GO" id="GO:0006744">
    <property type="term" value="P:ubiquinone biosynthetic process"/>
    <property type="evidence" value="ECO:0007669"/>
    <property type="project" value="UniProtKB-KW"/>
</dbReference>
<evidence type="ECO:0000313" key="8">
    <source>
        <dbReference type="EnsemblMetazoa" id="CapteP124550"/>
    </source>
</evidence>
<keyword evidence="2" id="KW-0999">Mitochondrion inner membrane</keyword>
<keyword evidence="9" id="KW-1185">Reference proteome</keyword>
<sequence>YPTHIPTSFFQKALLSVGSAAMAITNPWRGDMIATMGETTGYLAIKQMKQKMLADPVGRQILEEQPRINTSTVDLAYLKSLPDGAFGREYVRWLEDNNASPDERMPVSFVDDPQLAYVMTRYREVHDLFHTILGMPTNMLGEITVKWFEAIQTGLPMCALGALFGPLRLGPKSVVFFIQSTHLWWAIRNGRNAKCMMCVYFEKHWEQSVEEMRREFNIEEPPHTPQKAKIPS</sequence>
<dbReference type="FunCoup" id="R7TTR9">
    <property type="interactions" value="720"/>
</dbReference>
<keyword evidence="4" id="KW-0472">Membrane</keyword>
<dbReference type="HAMAP" id="MF_03111">
    <property type="entry name" value="Coq4"/>
    <property type="match status" value="1"/>
</dbReference>
<dbReference type="PANTHER" id="PTHR12922">
    <property type="entry name" value="UBIQUINONE BIOSYNTHESIS PROTEIN"/>
    <property type="match status" value="1"/>
</dbReference>
<dbReference type="InterPro" id="IPR027540">
    <property type="entry name" value="Coq4_euk"/>
</dbReference>
<organism evidence="7">
    <name type="scientific">Capitella teleta</name>
    <name type="common">Polychaete worm</name>
    <dbReference type="NCBI Taxonomy" id="283909"/>
    <lineage>
        <taxon>Eukaryota</taxon>
        <taxon>Metazoa</taxon>
        <taxon>Spiralia</taxon>
        <taxon>Lophotrochozoa</taxon>
        <taxon>Annelida</taxon>
        <taxon>Polychaeta</taxon>
        <taxon>Sedentaria</taxon>
        <taxon>Scolecida</taxon>
        <taxon>Capitellidae</taxon>
        <taxon>Capitella</taxon>
    </lineage>
</organism>
<keyword evidence="3" id="KW-0496">Mitochondrion</keyword>
<dbReference type="STRING" id="283909.R7TTR9"/>
<dbReference type="AlphaFoldDB" id="R7TTR9"/>
<keyword evidence="5" id="KW-0456">Lyase</keyword>
<dbReference type="EnsemblMetazoa" id="CapteT124550">
    <property type="protein sequence ID" value="CapteP124550"/>
    <property type="gene ID" value="CapteG124550"/>
</dbReference>
<accession>R7TTR9</accession>
<evidence type="ECO:0000256" key="3">
    <source>
        <dbReference type="ARBA" id="ARBA00023128"/>
    </source>
</evidence>
<reference evidence="7 9" key="2">
    <citation type="journal article" date="2013" name="Nature">
        <title>Insights into bilaterian evolution from three spiralian genomes.</title>
        <authorList>
            <person name="Simakov O."/>
            <person name="Marletaz F."/>
            <person name="Cho S.J."/>
            <person name="Edsinger-Gonzales E."/>
            <person name="Havlak P."/>
            <person name="Hellsten U."/>
            <person name="Kuo D.H."/>
            <person name="Larsson T."/>
            <person name="Lv J."/>
            <person name="Arendt D."/>
            <person name="Savage R."/>
            <person name="Osoegawa K."/>
            <person name="de Jong P."/>
            <person name="Grimwood J."/>
            <person name="Chapman J.A."/>
            <person name="Shapiro H."/>
            <person name="Aerts A."/>
            <person name="Otillar R.P."/>
            <person name="Terry A.Y."/>
            <person name="Boore J.L."/>
            <person name="Grigoriev I.V."/>
            <person name="Lindberg D.R."/>
            <person name="Seaver E.C."/>
            <person name="Weisblat D.A."/>
            <person name="Putnam N.H."/>
            <person name="Rokhsar D.S."/>
        </authorList>
    </citation>
    <scope>NUCLEOTIDE SEQUENCE</scope>
    <source>
        <strain evidence="7 9">I ESC-2004</strain>
    </source>
</reference>
<feature type="non-terminal residue" evidence="7">
    <location>
        <position position="1"/>
    </location>
</feature>
<evidence type="ECO:0000256" key="6">
    <source>
        <dbReference type="ARBA" id="ARBA00081568"/>
    </source>
</evidence>
<dbReference type="Pfam" id="PF05019">
    <property type="entry name" value="Coq4"/>
    <property type="match status" value="1"/>
</dbReference>
<dbReference type="InterPro" id="IPR007715">
    <property type="entry name" value="Coq4"/>
</dbReference>
<dbReference type="EMBL" id="KB309292">
    <property type="protein sequence ID" value="ELT94841.1"/>
    <property type="molecule type" value="Genomic_DNA"/>
</dbReference>
<evidence type="ECO:0000256" key="5">
    <source>
        <dbReference type="ARBA" id="ARBA00023239"/>
    </source>
</evidence>
<evidence type="ECO:0000256" key="4">
    <source>
        <dbReference type="ARBA" id="ARBA00023136"/>
    </source>
</evidence>
<gene>
    <name evidence="7" type="ORF">CAPTEDRAFT_124550</name>
</gene>
<evidence type="ECO:0000313" key="7">
    <source>
        <dbReference type="EMBL" id="ELT94841.1"/>
    </source>
</evidence>
<dbReference type="EMBL" id="AMQN01002462">
    <property type="status" value="NOT_ANNOTATED_CDS"/>
    <property type="molecule type" value="Genomic_DNA"/>
</dbReference>
<dbReference type="PANTHER" id="PTHR12922:SF7">
    <property type="entry name" value="UBIQUINONE BIOSYNTHESIS PROTEIN COQ4 HOMOLOG, MITOCHONDRIAL"/>
    <property type="match status" value="1"/>
</dbReference>
<name>R7TTR9_CAPTE</name>
<protein>
    <recommendedName>
        <fullName evidence="6">4-hydroxy-3-methoxy-5-polyprenylbenzoate decarboxylase</fullName>
    </recommendedName>
</protein>
<evidence type="ECO:0000313" key="9">
    <source>
        <dbReference type="Proteomes" id="UP000014760"/>
    </source>
</evidence>
<evidence type="ECO:0000256" key="2">
    <source>
        <dbReference type="ARBA" id="ARBA00022792"/>
    </source>
</evidence>
<evidence type="ECO:0000256" key="1">
    <source>
        <dbReference type="ARBA" id="ARBA00022688"/>
    </source>
</evidence>
<dbReference type="Proteomes" id="UP000014760">
    <property type="component" value="Unassembled WGS sequence"/>
</dbReference>